<evidence type="ECO:0000256" key="10">
    <source>
        <dbReference type="ARBA" id="ARBA00041631"/>
    </source>
</evidence>
<accession>N4UBC1</accession>
<dbReference type="GO" id="GO:0050178">
    <property type="term" value="F:phenylpyruvate tautomerase activity"/>
    <property type="evidence" value="ECO:0007669"/>
    <property type="project" value="UniProtKB-EC"/>
</dbReference>
<protein>
    <recommendedName>
        <fullName evidence="12">L-dopachrome isomerase</fullName>
        <ecNumber evidence="9">5.3.2.1</ecNumber>
        <ecNumber evidence="8">5.3.3.12</ecNumber>
    </recommendedName>
    <alternativeName>
        <fullName evidence="10">L-dopachrome tautomerase</fullName>
    </alternativeName>
    <alternativeName>
        <fullName evidence="11">Phenylpyruvate tautomerase</fullName>
    </alternativeName>
</protein>
<dbReference type="OrthoDB" id="255819at2759"/>
<feature type="region of interest" description="Disordered" evidence="13">
    <location>
        <begin position="1"/>
        <end position="66"/>
    </location>
</feature>
<keyword evidence="3" id="KW-0202">Cytokine</keyword>
<evidence type="ECO:0000256" key="6">
    <source>
        <dbReference type="ARBA" id="ARBA00036735"/>
    </source>
</evidence>
<keyword evidence="4" id="KW-0964">Secreted</keyword>
<dbReference type="OMA" id="EDCAGWK"/>
<evidence type="ECO:0000313" key="14">
    <source>
        <dbReference type="EMBL" id="ENH73113.1"/>
    </source>
</evidence>
<dbReference type="HOGENOM" id="CLU_038298_1_0_1"/>
<dbReference type="SUPFAM" id="SSF55331">
    <property type="entry name" value="Tautomerase/MIF"/>
    <property type="match status" value="1"/>
</dbReference>
<comment type="catalytic activity">
    <reaction evidence="6">
        <text>3-phenylpyruvate = enol-phenylpyruvate</text>
        <dbReference type="Rhea" id="RHEA:17097"/>
        <dbReference type="ChEBI" id="CHEBI:16815"/>
        <dbReference type="ChEBI" id="CHEBI:18005"/>
        <dbReference type="EC" id="5.3.2.1"/>
    </reaction>
</comment>
<evidence type="ECO:0000256" key="2">
    <source>
        <dbReference type="ARBA" id="ARBA00005851"/>
    </source>
</evidence>
<name>N4UBC1_FUSC1</name>
<dbReference type="VEuPathDB" id="FungiDB:FOC1_g10008609"/>
<evidence type="ECO:0000256" key="8">
    <source>
        <dbReference type="ARBA" id="ARBA00038932"/>
    </source>
</evidence>
<evidence type="ECO:0000313" key="15">
    <source>
        <dbReference type="Proteomes" id="UP000016928"/>
    </source>
</evidence>
<dbReference type="EC" id="5.3.2.1" evidence="9"/>
<dbReference type="GO" id="GO:0005576">
    <property type="term" value="C:extracellular region"/>
    <property type="evidence" value="ECO:0007669"/>
    <property type="project" value="UniProtKB-SubCell"/>
</dbReference>
<evidence type="ECO:0000256" key="1">
    <source>
        <dbReference type="ARBA" id="ARBA00004613"/>
    </source>
</evidence>
<evidence type="ECO:0000256" key="3">
    <source>
        <dbReference type="ARBA" id="ARBA00022514"/>
    </source>
</evidence>
<keyword evidence="5" id="KW-0413">Isomerase</keyword>
<reference evidence="15" key="2">
    <citation type="journal article" date="2014" name="PLoS ONE">
        <title>Genome and Transcriptome Analysis of the Fungal Pathogen Fusarium oxysporum f. sp. cubense Causing Banana Vascular Wilt Disease.</title>
        <authorList>
            <person name="Guo L."/>
            <person name="Han L."/>
            <person name="Yang L."/>
            <person name="Zeng H."/>
            <person name="Fan D."/>
            <person name="Zhu Y."/>
            <person name="Feng Y."/>
            <person name="Wang G."/>
            <person name="Peng C."/>
            <person name="Jiang X."/>
            <person name="Zhou D."/>
            <person name="Ni P."/>
            <person name="Liang C."/>
            <person name="Liu L."/>
            <person name="Wang J."/>
            <person name="Mao C."/>
            <person name="Fang X."/>
            <person name="Peng M."/>
            <person name="Huang J."/>
        </authorList>
    </citation>
    <scope>NUCLEOTIDE SEQUENCE [LARGE SCALE GENOMIC DNA]</scope>
    <source>
        <strain evidence="15">race 1</strain>
    </source>
</reference>
<evidence type="ECO:0000256" key="11">
    <source>
        <dbReference type="ARBA" id="ARBA00041912"/>
    </source>
</evidence>
<dbReference type="EMBL" id="KB730086">
    <property type="protein sequence ID" value="ENH73113.1"/>
    <property type="molecule type" value="Genomic_DNA"/>
</dbReference>
<dbReference type="GO" id="GO:0004167">
    <property type="term" value="F:dopachrome isomerase activity"/>
    <property type="evidence" value="ECO:0007669"/>
    <property type="project" value="UniProtKB-EC"/>
</dbReference>
<gene>
    <name evidence="14" type="ORF">FOC1_g10008609</name>
</gene>
<evidence type="ECO:0000256" key="5">
    <source>
        <dbReference type="ARBA" id="ARBA00023235"/>
    </source>
</evidence>
<dbReference type="InterPro" id="IPR001398">
    <property type="entry name" value="Macrophage_inhib_fac"/>
</dbReference>
<feature type="compositionally biased region" description="Polar residues" evidence="13">
    <location>
        <begin position="272"/>
        <end position="294"/>
    </location>
</feature>
<dbReference type="AlphaFoldDB" id="N4UBC1"/>
<feature type="compositionally biased region" description="Basic and acidic residues" evidence="13">
    <location>
        <begin position="301"/>
        <end position="313"/>
    </location>
</feature>
<evidence type="ECO:0000256" key="7">
    <source>
        <dbReference type="ARBA" id="ARBA00036823"/>
    </source>
</evidence>
<feature type="compositionally biased region" description="Basic and acidic residues" evidence="13">
    <location>
        <begin position="333"/>
        <end position="344"/>
    </location>
</feature>
<evidence type="ECO:0000256" key="9">
    <source>
        <dbReference type="ARBA" id="ARBA00039086"/>
    </source>
</evidence>
<sequence length="350" mass="38963">MHLSPAMALPYIPSRTSTKPPNPKPRQKQETPASAPAPTPRLLPGERRVKPRLSKPSLDPVLESDQRLSSDVEQIVTVDAAKVTRKQSLPILTRKRSDFFEEASGSKHAQDPGDRIRNESPVLVEIKTNVIANEFTFITELSEYLSLRYNRPASSIVMTVQHGICIQFGGGSDPCYTMTIEALARDVQTTTNKRNIALFQRHMKQALRIPPSKGFLRFVPLAEDCAGWKGNTLAGHITRVIEEAQAMMERRGSLRAPRRRSSKAFRGIRSKMTASESASALNPNTSNGILSNDPETLGKAAKSEAETEKDNTKTIKRRRSFIHALFPRSASRLAEREAEREKMNAEIPIS</sequence>
<dbReference type="PANTHER" id="PTHR11954:SF6">
    <property type="entry name" value="MACROPHAGE MIGRATION INHIBITORY FACTOR"/>
    <property type="match status" value="1"/>
</dbReference>
<dbReference type="STRING" id="1229664.N4UBC1"/>
<feature type="region of interest" description="Disordered" evidence="13">
    <location>
        <begin position="250"/>
        <end position="350"/>
    </location>
</feature>
<proteinExistence type="inferred from homology"/>
<dbReference type="Proteomes" id="UP000016928">
    <property type="component" value="Unassembled WGS sequence"/>
</dbReference>
<dbReference type="InterPro" id="IPR014347">
    <property type="entry name" value="Tautomerase/MIF_sf"/>
</dbReference>
<feature type="compositionally biased region" description="Basic residues" evidence="13">
    <location>
        <begin position="256"/>
        <end position="269"/>
    </location>
</feature>
<dbReference type="PANTHER" id="PTHR11954">
    <property type="entry name" value="D-DOPACHROME DECARBOXYLASE"/>
    <property type="match status" value="1"/>
</dbReference>
<comment type="subcellular location">
    <subcellularLocation>
        <location evidence="1">Secreted</location>
    </subcellularLocation>
</comment>
<evidence type="ECO:0000256" key="13">
    <source>
        <dbReference type="SAM" id="MobiDB-lite"/>
    </source>
</evidence>
<evidence type="ECO:0000256" key="12">
    <source>
        <dbReference type="ARBA" id="ARBA00042730"/>
    </source>
</evidence>
<evidence type="ECO:0000256" key="4">
    <source>
        <dbReference type="ARBA" id="ARBA00022525"/>
    </source>
</evidence>
<comment type="similarity">
    <text evidence="2">Belongs to the MIF family.</text>
</comment>
<dbReference type="Pfam" id="PF01187">
    <property type="entry name" value="MIF"/>
    <property type="match status" value="1"/>
</dbReference>
<reference evidence="15" key="1">
    <citation type="submission" date="2012-09" db="EMBL/GenBank/DDBJ databases">
        <title>Genome sequencing and comparative transcriptomics of race 1 and race 4 of banana pathogen: Fusarium oxysporum f. sp. cubense.</title>
        <authorList>
            <person name="Fang X."/>
            <person name="Huang J."/>
        </authorList>
    </citation>
    <scope>NUCLEOTIDE SEQUENCE [LARGE SCALE GENOMIC DNA]</scope>
    <source>
        <strain evidence="15">race 1</strain>
    </source>
</reference>
<comment type="catalytic activity">
    <reaction evidence="7">
        <text>L-dopachrome = 5,6-dihydroxyindole-2-carboxylate</text>
        <dbReference type="Rhea" id="RHEA:13041"/>
        <dbReference type="ChEBI" id="CHEBI:16875"/>
        <dbReference type="ChEBI" id="CHEBI:57509"/>
        <dbReference type="EC" id="5.3.3.12"/>
    </reaction>
</comment>
<organism evidence="14 15">
    <name type="scientific">Fusarium oxysporum f. sp. cubense (strain race 1)</name>
    <name type="common">Panama disease fungus</name>
    <dbReference type="NCBI Taxonomy" id="1229664"/>
    <lineage>
        <taxon>Eukaryota</taxon>
        <taxon>Fungi</taxon>
        <taxon>Dikarya</taxon>
        <taxon>Ascomycota</taxon>
        <taxon>Pezizomycotina</taxon>
        <taxon>Sordariomycetes</taxon>
        <taxon>Hypocreomycetidae</taxon>
        <taxon>Hypocreales</taxon>
        <taxon>Nectriaceae</taxon>
        <taxon>Fusarium</taxon>
        <taxon>Fusarium oxysporum species complex</taxon>
    </lineage>
</organism>
<dbReference type="EC" id="5.3.3.12" evidence="8"/>
<dbReference type="Gene3D" id="3.30.429.10">
    <property type="entry name" value="Macrophage Migration Inhibitory Factor"/>
    <property type="match status" value="1"/>
</dbReference>